<gene>
    <name evidence="2" type="ORF">SAMN05518683_103150</name>
</gene>
<dbReference type="Pfam" id="PF14181">
    <property type="entry name" value="YqfQ"/>
    <property type="match status" value="1"/>
</dbReference>
<protein>
    <submittedName>
        <fullName evidence="2">YqfQ-like protein</fullName>
    </submittedName>
</protein>
<dbReference type="InterPro" id="IPR025571">
    <property type="entry name" value="YqfQ"/>
</dbReference>
<proteinExistence type="predicted"/>
<dbReference type="Proteomes" id="UP000198892">
    <property type="component" value="Unassembled WGS sequence"/>
</dbReference>
<evidence type="ECO:0000313" key="3">
    <source>
        <dbReference type="Proteomes" id="UP000198892"/>
    </source>
</evidence>
<organism evidence="2 3">
    <name type="scientific">Salibacterium halotolerans</name>
    <dbReference type="NCBI Taxonomy" id="1884432"/>
    <lineage>
        <taxon>Bacteria</taxon>
        <taxon>Bacillati</taxon>
        <taxon>Bacillota</taxon>
        <taxon>Bacilli</taxon>
        <taxon>Bacillales</taxon>
        <taxon>Bacillaceae</taxon>
    </lineage>
</organism>
<feature type="compositionally biased region" description="Basic and acidic residues" evidence="1">
    <location>
        <begin position="106"/>
        <end position="119"/>
    </location>
</feature>
<feature type="region of interest" description="Disordered" evidence="1">
    <location>
        <begin position="1"/>
        <end position="45"/>
    </location>
</feature>
<feature type="compositionally biased region" description="Low complexity" evidence="1">
    <location>
        <begin position="96"/>
        <end position="105"/>
    </location>
</feature>
<feature type="compositionally biased region" description="Pro residues" evidence="1">
    <location>
        <begin position="14"/>
        <end position="29"/>
    </location>
</feature>
<name>A0A1I5NJ27_9BACI</name>
<reference evidence="3" key="1">
    <citation type="submission" date="2016-10" db="EMBL/GenBank/DDBJ databases">
        <authorList>
            <person name="Varghese N."/>
            <person name="Submissions S."/>
        </authorList>
    </citation>
    <scope>NUCLEOTIDE SEQUENCE [LARGE SCALE GENOMIC DNA]</scope>
    <source>
        <strain evidence="3">S7</strain>
    </source>
</reference>
<sequence>MNNMPGFFHEYPRAPLPEHPPAPPSPPQRYPYAGGVPGGFPGAVPPSITQRIPELQTLLPKVQQALRMAQTAAPYIKQYYPLVRQLPVFLKMLSAAPPSSGSASSKHAEPYSQEEKQEWIEDEDKGTTPAPKLYV</sequence>
<keyword evidence="3" id="KW-1185">Reference proteome</keyword>
<accession>A0A1I5NJ27</accession>
<dbReference type="STRING" id="1884432.SAMN05518683_103150"/>
<evidence type="ECO:0000313" key="2">
    <source>
        <dbReference type="EMBL" id="SFP21336.1"/>
    </source>
</evidence>
<feature type="region of interest" description="Disordered" evidence="1">
    <location>
        <begin position="96"/>
        <end position="135"/>
    </location>
</feature>
<evidence type="ECO:0000256" key="1">
    <source>
        <dbReference type="SAM" id="MobiDB-lite"/>
    </source>
</evidence>
<dbReference type="AlphaFoldDB" id="A0A1I5NJ27"/>
<dbReference type="EMBL" id="FOXD01000003">
    <property type="protein sequence ID" value="SFP21336.1"/>
    <property type="molecule type" value="Genomic_DNA"/>
</dbReference>